<dbReference type="GO" id="GO:0005656">
    <property type="term" value="C:nuclear pre-replicative complex"/>
    <property type="evidence" value="ECO:0007669"/>
    <property type="project" value="TreeGrafter"/>
</dbReference>
<dbReference type="GO" id="GO:0006270">
    <property type="term" value="P:DNA replication initiation"/>
    <property type="evidence" value="ECO:0007669"/>
    <property type="project" value="TreeGrafter"/>
</dbReference>
<evidence type="ECO:0000313" key="8">
    <source>
        <dbReference type="EMBL" id="KAF8902561.1"/>
    </source>
</evidence>
<feature type="domain" description="Origin recognition complex subunit 3 N-terminal" evidence="6">
    <location>
        <begin position="11"/>
        <end position="341"/>
    </location>
</feature>
<keyword evidence="5" id="KW-0539">Nucleus</keyword>
<organism evidence="8 9">
    <name type="scientific">Gymnopilus junonius</name>
    <name type="common">Spectacular rustgill mushroom</name>
    <name type="synonym">Gymnopilus spectabilis subsp. junonius</name>
    <dbReference type="NCBI Taxonomy" id="109634"/>
    <lineage>
        <taxon>Eukaryota</taxon>
        <taxon>Fungi</taxon>
        <taxon>Dikarya</taxon>
        <taxon>Basidiomycota</taxon>
        <taxon>Agaricomycotina</taxon>
        <taxon>Agaricomycetes</taxon>
        <taxon>Agaricomycetidae</taxon>
        <taxon>Agaricales</taxon>
        <taxon>Agaricineae</taxon>
        <taxon>Hymenogastraceae</taxon>
        <taxon>Gymnopilus</taxon>
    </lineage>
</organism>
<dbReference type="GO" id="GO:0003688">
    <property type="term" value="F:DNA replication origin binding"/>
    <property type="evidence" value="ECO:0007669"/>
    <property type="project" value="TreeGrafter"/>
</dbReference>
<evidence type="ECO:0000313" key="9">
    <source>
        <dbReference type="Proteomes" id="UP000724874"/>
    </source>
</evidence>
<keyword evidence="9" id="KW-1185">Reference proteome</keyword>
<evidence type="ECO:0000256" key="5">
    <source>
        <dbReference type="ARBA" id="ARBA00023242"/>
    </source>
</evidence>
<dbReference type="Pfam" id="PF18137">
    <property type="entry name" value="WHD_ORC"/>
    <property type="match status" value="1"/>
</dbReference>
<gene>
    <name evidence="8" type="ORF">CPB84DRAFT_1775685</name>
</gene>
<feature type="domain" description="Origin recognition complex subunit 3 winged helix C-terminal" evidence="7">
    <location>
        <begin position="568"/>
        <end position="702"/>
    </location>
</feature>
<comment type="caution">
    <text evidence="8">The sequence shown here is derived from an EMBL/GenBank/DDBJ whole genome shotgun (WGS) entry which is preliminary data.</text>
</comment>
<dbReference type="InterPro" id="IPR040855">
    <property type="entry name" value="ORC_WH_C"/>
</dbReference>
<evidence type="ECO:0000256" key="1">
    <source>
        <dbReference type="ARBA" id="ARBA00004123"/>
    </source>
</evidence>
<evidence type="ECO:0000259" key="7">
    <source>
        <dbReference type="Pfam" id="PF18137"/>
    </source>
</evidence>
<protein>
    <submittedName>
        <fullName evidence="8">Origin recognition complex subunit 3 N-terminus-domain-containing protein</fullName>
    </submittedName>
</protein>
<proteinExistence type="inferred from homology"/>
<dbReference type="AlphaFoldDB" id="A0A9P5NR39"/>
<dbReference type="OrthoDB" id="10265211at2759"/>
<comment type="similarity">
    <text evidence="2">Belongs to the ORC3 family.</text>
</comment>
<evidence type="ECO:0000256" key="4">
    <source>
        <dbReference type="ARBA" id="ARBA00023125"/>
    </source>
</evidence>
<dbReference type="CDD" id="cd20704">
    <property type="entry name" value="Orc3"/>
    <property type="match status" value="1"/>
</dbReference>
<sequence>MPDAELPNLDDISKTVFCIPYNPPEEADGAEEQHRLHASAHEERDLENGEDLRFLAYKEAWKICLERMQRVIQELQKSSIRAVVDEVRSSYTNVLPGLPYEELPVVSVINPGLGSTFLEDISTQLENGQLSELSQNVECIVTHLYPGDLPNVSSGMRAIVSSFVEREDTQDRVNRKPSSSLANYDIKFLRAWYRARLKTSGSDNSSSLNLVVVLHEFEQLDPQVMQDIFYICSGSISALRLIFLISMSSSLNYLSANYPRATMSLLRVRSFTTPSGPEVLQEVLLKTFFDTHFEPFVMIGPALIEYLQDYFTRFHSSMDAILTILQIGHLKHFSSDPLTVLVRGTPSTDVLSKPGSFGFLRSLSARLAHALAVQDVELEGDVFHPLSNIPQVIENVNHARQIFYSRLRSLRLGFGIMICIQSFLEKEGYRGLEWSIAANKGVICDAMINLLKGHFTRDVKELVRYTRKLKQDELRSLLDRLHALFLYLPPRVRTEEKKSLDQLGRMKTSLEESNSRANASADISASLSEWVGQYLGEKLNLPEECDLWDIWYTGLAPFPSELLNPSIRASLMAGLLRPHDYVEDINGNVNTEPSQKNIWELPDTSILFKRYLDSGKMINVYDWFESFKDVLDSQRTHLKEPISPQKRVKSKVKSQVPDATEDDDKWDIEVQARFIRALHELDYLGFIKHTNRKADHLLRTIFDVNGAD</sequence>
<name>A0A9P5NR39_GYMJU</name>
<evidence type="ECO:0000259" key="6">
    <source>
        <dbReference type="Pfam" id="PF07034"/>
    </source>
</evidence>
<comment type="subcellular location">
    <subcellularLocation>
        <location evidence="1">Nucleus</location>
    </subcellularLocation>
</comment>
<dbReference type="InterPro" id="IPR020795">
    <property type="entry name" value="ORC3"/>
</dbReference>
<dbReference type="InterPro" id="IPR045667">
    <property type="entry name" value="ORC3_N"/>
</dbReference>
<dbReference type="PANTHER" id="PTHR12748">
    <property type="entry name" value="ORIGIN RECOGNITION COMPLEX SUBUNIT 3"/>
    <property type="match status" value="1"/>
</dbReference>
<dbReference type="GO" id="GO:0031261">
    <property type="term" value="C:DNA replication preinitiation complex"/>
    <property type="evidence" value="ECO:0007669"/>
    <property type="project" value="TreeGrafter"/>
</dbReference>
<keyword evidence="3" id="KW-0235">DNA replication</keyword>
<keyword evidence="4" id="KW-0238">DNA-binding</keyword>
<evidence type="ECO:0000256" key="3">
    <source>
        <dbReference type="ARBA" id="ARBA00022705"/>
    </source>
</evidence>
<dbReference type="PANTHER" id="PTHR12748:SF0">
    <property type="entry name" value="ORIGIN RECOGNITION COMPLEX SUBUNIT 3"/>
    <property type="match status" value="1"/>
</dbReference>
<dbReference type="Pfam" id="PF07034">
    <property type="entry name" value="ORC3_N"/>
    <property type="match status" value="1"/>
</dbReference>
<dbReference type="Proteomes" id="UP000724874">
    <property type="component" value="Unassembled WGS sequence"/>
</dbReference>
<dbReference type="GO" id="GO:0005664">
    <property type="term" value="C:nuclear origin of replication recognition complex"/>
    <property type="evidence" value="ECO:0007669"/>
    <property type="project" value="InterPro"/>
</dbReference>
<dbReference type="EMBL" id="JADNYJ010000035">
    <property type="protein sequence ID" value="KAF8902561.1"/>
    <property type="molecule type" value="Genomic_DNA"/>
</dbReference>
<accession>A0A9P5NR39</accession>
<reference evidence="8" key="1">
    <citation type="submission" date="2020-11" db="EMBL/GenBank/DDBJ databases">
        <authorList>
            <consortium name="DOE Joint Genome Institute"/>
            <person name="Ahrendt S."/>
            <person name="Riley R."/>
            <person name="Andreopoulos W."/>
            <person name="LaButti K."/>
            <person name="Pangilinan J."/>
            <person name="Ruiz-duenas F.J."/>
            <person name="Barrasa J.M."/>
            <person name="Sanchez-Garcia M."/>
            <person name="Camarero S."/>
            <person name="Miyauchi S."/>
            <person name="Serrano A."/>
            <person name="Linde D."/>
            <person name="Babiker R."/>
            <person name="Drula E."/>
            <person name="Ayuso-Fernandez I."/>
            <person name="Pacheco R."/>
            <person name="Padilla G."/>
            <person name="Ferreira P."/>
            <person name="Barriuso J."/>
            <person name="Kellner H."/>
            <person name="Castanera R."/>
            <person name="Alfaro M."/>
            <person name="Ramirez L."/>
            <person name="Pisabarro A.G."/>
            <person name="Kuo A."/>
            <person name="Tritt A."/>
            <person name="Lipzen A."/>
            <person name="He G."/>
            <person name="Yan M."/>
            <person name="Ng V."/>
            <person name="Cullen D."/>
            <person name="Martin F."/>
            <person name="Rosso M.-N."/>
            <person name="Henrissat B."/>
            <person name="Hibbett D."/>
            <person name="Martinez A.T."/>
            <person name="Grigoriev I.V."/>
        </authorList>
    </citation>
    <scope>NUCLEOTIDE SEQUENCE</scope>
    <source>
        <strain evidence="8">AH 44721</strain>
    </source>
</reference>
<evidence type="ECO:0000256" key="2">
    <source>
        <dbReference type="ARBA" id="ARBA00010977"/>
    </source>
</evidence>